<dbReference type="Pfam" id="PF25917">
    <property type="entry name" value="BSH_RND"/>
    <property type="match status" value="1"/>
</dbReference>
<proteinExistence type="inferred from homology"/>
<feature type="domain" description="Multidrug resistance protein MdtA-like alpha-helical hairpin" evidence="9">
    <location>
        <begin position="129"/>
        <end position="199"/>
    </location>
</feature>
<feature type="domain" description="Multidrug resistance protein MdtA-like barrel-sandwich hybrid" evidence="10">
    <location>
        <begin position="89"/>
        <end position="232"/>
    </location>
</feature>
<dbReference type="GO" id="GO:0015562">
    <property type="term" value="F:efflux transmembrane transporter activity"/>
    <property type="evidence" value="ECO:0007669"/>
    <property type="project" value="TreeGrafter"/>
</dbReference>
<dbReference type="FunFam" id="2.40.30.170:FF:000006">
    <property type="entry name" value="Multidrug resistance protein MdtA"/>
    <property type="match status" value="1"/>
</dbReference>
<sequence length="465" mass="49321">MLFKPDSKQGVEQGTAKKSRGRGFIMTLITLAILGGLGYYGWTVWHQQPQQANGRNQRPDLPVPVLAATPRVQDVPVYLDGVGAIRALNTVTVRSQVDGKLIAVNFTEGQDVKKGDVLGEIDPALYQATYDQAVAKKAQDQAQLANQRIDLTRYEQLAASNAGSKQQADTQRALVAQTEALVKADQAAIDNAAATLSYTKIVAPISGRAGLRQVDQGNIVHASDTTGLVVITQLQPIAVWFSLPQQQIMRVNAAAAKGALAVDVFGNDGITVIDTGKLTGIDNQVDQTTGTLKLKAEFPNANYQLWPGQFVNVRLKVETLMQALVVPTSAVQRGPIGTFSYVIGEDNIVSAKPVTVTQQNEHDAVIASGLTANDRVVTTGFANLSDGSKVTIGRDDQTPSADLAPRKRARGPDAQKKDGAKEGQKDGQGKDGEFRAKRKSSEGDQKGQTGPAPGPGASGNGAKQP</sequence>
<comment type="similarity">
    <text evidence="2">Belongs to the membrane fusion protein (MFP) (TC 8.A.1) family.</text>
</comment>
<name>A0A2U8PTQ5_9BRAD</name>
<dbReference type="InterPro" id="IPR006143">
    <property type="entry name" value="RND_pump_MFP"/>
</dbReference>
<dbReference type="Gene3D" id="2.40.420.20">
    <property type="match status" value="1"/>
</dbReference>
<dbReference type="InterPro" id="IPR058627">
    <property type="entry name" value="MdtA-like_C"/>
</dbReference>
<keyword evidence="4" id="KW-1003">Cell membrane</keyword>
<evidence type="ECO:0000256" key="7">
    <source>
        <dbReference type="SAM" id="MobiDB-lite"/>
    </source>
</evidence>
<evidence type="ECO:0000259" key="11">
    <source>
        <dbReference type="Pfam" id="PF25944"/>
    </source>
</evidence>
<dbReference type="SUPFAM" id="SSF111369">
    <property type="entry name" value="HlyD-like secretion proteins"/>
    <property type="match status" value="1"/>
</dbReference>
<feature type="compositionally biased region" description="Basic and acidic residues" evidence="7">
    <location>
        <begin position="410"/>
        <end position="445"/>
    </location>
</feature>
<reference evidence="13 14" key="1">
    <citation type="journal article" date="2017" name="Syst. Appl. Microbiol.">
        <title>Soybeans inoculated with root zone soils of Canadian native legumes harbour diverse and novel Bradyrhizobium spp. that possess agricultural potential.</title>
        <authorList>
            <person name="Bromfield E.S.P."/>
            <person name="Cloutier S."/>
            <person name="Tambong J.T."/>
            <person name="Tran Thi T.V."/>
        </authorList>
    </citation>
    <scope>NUCLEOTIDE SEQUENCE [LARGE SCALE GENOMIC DNA]</scope>
    <source>
        <strain evidence="13 14">39S1MB</strain>
    </source>
</reference>
<accession>A0A2U8PTQ5</accession>
<dbReference type="Gene3D" id="1.10.287.470">
    <property type="entry name" value="Helix hairpin bin"/>
    <property type="match status" value="1"/>
</dbReference>
<dbReference type="PANTHER" id="PTHR30469">
    <property type="entry name" value="MULTIDRUG RESISTANCE PROTEIN MDTA"/>
    <property type="match status" value="1"/>
</dbReference>
<reference evidence="13 14" key="2">
    <citation type="journal article" date="2019" name="Int. J. Syst. Evol. Microbiol.">
        <title>Description and complete genome sequence of Bradyrhizobium amphicarpaeae sp. nov., harbouring photosystem and nitrogen-fixation genes.</title>
        <authorList>
            <person name="Bromfield E.S.P."/>
            <person name="Cloutier S."/>
            <person name="Nguyen H.D.T."/>
        </authorList>
    </citation>
    <scope>NUCLEOTIDE SEQUENCE [LARGE SCALE GENOMIC DNA]</scope>
    <source>
        <strain evidence="13 14">39S1MB</strain>
    </source>
</reference>
<evidence type="ECO:0000256" key="3">
    <source>
        <dbReference type="ARBA" id="ARBA00022448"/>
    </source>
</evidence>
<gene>
    <name evidence="13" type="ORF">CIT40_14895</name>
</gene>
<feature type="domain" description="Multidrug resistance protein MdtA-like C-terminal permuted SH3" evidence="12">
    <location>
        <begin position="322"/>
        <end position="380"/>
    </location>
</feature>
<feature type="region of interest" description="Disordered" evidence="7">
    <location>
        <begin position="385"/>
        <end position="465"/>
    </location>
</feature>
<evidence type="ECO:0000259" key="9">
    <source>
        <dbReference type="Pfam" id="PF25876"/>
    </source>
</evidence>
<dbReference type="FunFam" id="2.40.420.20:FF:000001">
    <property type="entry name" value="Efflux RND transporter periplasmic adaptor subunit"/>
    <property type="match status" value="1"/>
</dbReference>
<dbReference type="AlphaFoldDB" id="A0A2U8PTQ5"/>
<dbReference type="Pfam" id="PF25876">
    <property type="entry name" value="HH_MFP_RND"/>
    <property type="match status" value="1"/>
</dbReference>
<evidence type="ECO:0000259" key="12">
    <source>
        <dbReference type="Pfam" id="PF25967"/>
    </source>
</evidence>
<dbReference type="Pfam" id="PF25967">
    <property type="entry name" value="RND-MFP_C"/>
    <property type="match status" value="1"/>
</dbReference>
<feature type="domain" description="Multidrug resistance protein MdtA-like beta-barrel" evidence="11">
    <location>
        <begin position="236"/>
        <end position="318"/>
    </location>
</feature>
<dbReference type="Pfam" id="PF25944">
    <property type="entry name" value="Beta-barrel_RND"/>
    <property type="match status" value="1"/>
</dbReference>
<dbReference type="InterPro" id="IPR058624">
    <property type="entry name" value="MdtA-like_HH"/>
</dbReference>
<comment type="subcellular location">
    <subcellularLocation>
        <location evidence="1">Cell membrane</location>
    </subcellularLocation>
</comment>
<keyword evidence="5" id="KW-0997">Cell inner membrane</keyword>
<dbReference type="Proteomes" id="UP000215884">
    <property type="component" value="Chromosome"/>
</dbReference>
<dbReference type="Gene3D" id="2.40.30.170">
    <property type="match status" value="1"/>
</dbReference>
<organism evidence="13 14">
    <name type="scientific">Bradyrhizobium amphicarpaeae</name>
    <dbReference type="NCBI Taxonomy" id="1404768"/>
    <lineage>
        <taxon>Bacteria</taxon>
        <taxon>Pseudomonadati</taxon>
        <taxon>Pseudomonadota</taxon>
        <taxon>Alphaproteobacteria</taxon>
        <taxon>Hyphomicrobiales</taxon>
        <taxon>Nitrobacteraceae</taxon>
        <taxon>Bradyrhizobium</taxon>
    </lineage>
</organism>
<keyword evidence="3" id="KW-0813">Transport</keyword>
<keyword evidence="8" id="KW-0812">Transmembrane</keyword>
<dbReference type="PANTHER" id="PTHR30469:SF12">
    <property type="entry name" value="MULTIDRUG RESISTANCE PROTEIN MDTA"/>
    <property type="match status" value="1"/>
</dbReference>
<evidence type="ECO:0000256" key="2">
    <source>
        <dbReference type="ARBA" id="ARBA00009477"/>
    </source>
</evidence>
<evidence type="ECO:0000256" key="4">
    <source>
        <dbReference type="ARBA" id="ARBA00022475"/>
    </source>
</evidence>
<protein>
    <submittedName>
        <fullName evidence="13">Efflux RND transporter periplasmic adaptor subunit</fullName>
    </submittedName>
</protein>
<dbReference type="KEGG" id="brq:CIT40_14895"/>
<dbReference type="EMBL" id="CP029426">
    <property type="protein sequence ID" value="AWM01196.1"/>
    <property type="molecule type" value="Genomic_DNA"/>
</dbReference>
<dbReference type="NCBIfam" id="TIGR01730">
    <property type="entry name" value="RND_mfp"/>
    <property type="match status" value="1"/>
</dbReference>
<dbReference type="GO" id="GO:1990281">
    <property type="term" value="C:efflux pump complex"/>
    <property type="evidence" value="ECO:0007669"/>
    <property type="project" value="TreeGrafter"/>
</dbReference>
<dbReference type="InterPro" id="IPR058626">
    <property type="entry name" value="MdtA-like_b-barrel"/>
</dbReference>
<dbReference type="Gene3D" id="2.40.50.100">
    <property type="match status" value="1"/>
</dbReference>
<dbReference type="InterPro" id="IPR058625">
    <property type="entry name" value="MdtA-like_BSH"/>
</dbReference>
<keyword evidence="14" id="KW-1185">Reference proteome</keyword>
<evidence type="ECO:0000256" key="8">
    <source>
        <dbReference type="SAM" id="Phobius"/>
    </source>
</evidence>
<evidence type="ECO:0000256" key="6">
    <source>
        <dbReference type="ARBA" id="ARBA00023136"/>
    </source>
</evidence>
<keyword evidence="8" id="KW-1133">Transmembrane helix</keyword>
<feature type="transmembrane region" description="Helical" evidence="8">
    <location>
        <begin position="21"/>
        <end position="42"/>
    </location>
</feature>
<dbReference type="OrthoDB" id="9783047at2"/>
<evidence type="ECO:0000259" key="10">
    <source>
        <dbReference type="Pfam" id="PF25917"/>
    </source>
</evidence>
<evidence type="ECO:0000256" key="1">
    <source>
        <dbReference type="ARBA" id="ARBA00004236"/>
    </source>
</evidence>
<keyword evidence="6 8" id="KW-0472">Membrane</keyword>
<dbReference type="GO" id="GO:0030313">
    <property type="term" value="C:cell envelope"/>
    <property type="evidence" value="ECO:0007669"/>
    <property type="project" value="UniProtKB-SubCell"/>
</dbReference>
<evidence type="ECO:0000313" key="13">
    <source>
        <dbReference type="EMBL" id="AWM01196.1"/>
    </source>
</evidence>
<dbReference type="RefSeq" id="WP_094897010.1">
    <property type="nucleotide sequence ID" value="NZ_CP029426.2"/>
</dbReference>
<evidence type="ECO:0000313" key="14">
    <source>
        <dbReference type="Proteomes" id="UP000215884"/>
    </source>
</evidence>
<evidence type="ECO:0000256" key="5">
    <source>
        <dbReference type="ARBA" id="ARBA00022519"/>
    </source>
</evidence>